<dbReference type="InterPro" id="IPR036388">
    <property type="entry name" value="WH-like_DNA-bd_sf"/>
</dbReference>
<comment type="caution">
    <text evidence="2">The sequence shown here is derived from an EMBL/GenBank/DDBJ whole genome shotgun (WGS) entry which is preliminary data.</text>
</comment>
<keyword evidence="3" id="KW-1185">Reference proteome</keyword>
<protein>
    <recommendedName>
        <fullName evidence="4">DNA-directed RNA polymerase specialized sigma24 family protein</fullName>
    </recommendedName>
</protein>
<proteinExistence type="predicted"/>
<gene>
    <name evidence="2" type="ORF">RIF23_17240</name>
</gene>
<dbReference type="Gene3D" id="1.10.10.10">
    <property type="entry name" value="Winged helix-like DNA-binding domain superfamily/Winged helix DNA-binding domain"/>
    <property type="match status" value="1"/>
</dbReference>
<feature type="compositionally biased region" description="Acidic residues" evidence="1">
    <location>
        <begin position="463"/>
        <end position="478"/>
    </location>
</feature>
<sequence>MGAEQGSTGDSATGRAQPCGGTDGACGAASTPGSDTTPTPDTTSEQLLAAVPELYQYCWSLVGPGAIATTGSPSTRLTGACAAVWTALLTATERLSERTDHANTPPLRVWLFALARAACQRSGWIRSSPYAALSITDAEAAPAAVLGSLPPSQRELLELALRHGLSPGQTALVTGLDRTTVARLTEAAISRCRDIIAAEAPELLETDRSLSPRRLADVLAEMPPPHPPQKLTALVRHGCTAPEQATARQAAVQRLGPYDVGVWPRHVGAAHDPDEARWAAPSPVGTDTDGSVDPHDRLAGPEAAGPVHVDVAPSHTGPGVSRRHWLLPAVAGLCTVIVALAVWGAAAYLGGPRVVAGPPLDLPAASTPAGDTGGPTGAEAAPTPPGPSAAHPGGRADTAPSATGDPPAPEESPDPAPVPPAEDTADSGASAAAPEQAPDDTGGSGASTEDPSPSAPPHTPPGEDSDGDGDDNGEDPNGDDGGRGGLLSEVTDALDKLLGRS</sequence>
<feature type="compositionally biased region" description="Pro residues" evidence="1">
    <location>
        <begin position="406"/>
        <end position="420"/>
    </location>
</feature>
<feature type="region of interest" description="Disordered" evidence="1">
    <location>
        <begin position="272"/>
        <end position="319"/>
    </location>
</feature>
<dbReference type="RefSeq" id="WP_310913589.1">
    <property type="nucleotide sequence ID" value="NZ_JAVLVT010000009.1"/>
</dbReference>
<feature type="region of interest" description="Disordered" evidence="1">
    <location>
        <begin position="365"/>
        <end position="501"/>
    </location>
</feature>
<dbReference type="EMBL" id="JAVLVT010000009">
    <property type="protein sequence ID" value="MDS1272037.1"/>
    <property type="molecule type" value="Genomic_DNA"/>
</dbReference>
<feature type="region of interest" description="Disordered" evidence="1">
    <location>
        <begin position="1"/>
        <end position="43"/>
    </location>
</feature>
<dbReference type="InterPro" id="IPR013324">
    <property type="entry name" value="RNA_pol_sigma_r3/r4-like"/>
</dbReference>
<evidence type="ECO:0008006" key="4">
    <source>
        <dbReference type="Google" id="ProtNLM"/>
    </source>
</evidence>
<dbReference type="SUPFAM" id="SSF88659">
    <property type="entry name" value="Sigma3 and sigma4 domains of RNA polymerase sigma factors"/>
    <property type="match status" value="1"/>
</dbReference>
<evidence type="ECO:0000313" key="2">
    <source>
        <dbReference type="EMBL" id="MDS1272037.1"/>
    </source>
</evidence>
<feature type="compositionally biased region" description="Polar residues" evidence="1">
    <location>
        <begin position="1"/>
        <end position="11"/>
    </location>
</feature>
<feature type="compositionally biased region" description="Low complexity" evidence="1">
    <location>
        <begin position="30"/>
        <end position="43"/>
    </location>
</feature>
<name>A0ABU2H9P7_9ACTN</name>
<evidence type="ECO:0000313" key="3">
    <source>
        <dbReference type="Proteomes" id="UP001250214"/>
    </source>
</evidence>
<accession>A0ABU2H9P7</accession>
<evidence type="ECO:0000256" key="1">
    <source>
        <dbReference type="SAM" id="MobiDB-lite"/>
    </source>
</evidence>
<organism evidence="2 3">
    <name type="scientific">Lipingzhangella rawalii</name>
    <dbReference type="NCBI Taxonomy" id="2055835"/>
    <lineage>
        <taxon>Bacteria</taxon>
        <taxon>Bacillati</taxon>
        <taxon>Actinomycetota</taxon>
        <taxon>Actinomycetes</taxon>
        <taxon>Streptosporangiales</taxon>
        <taxon>Nocardiopsidaceae</taxon>
        <taxon>Lipingzhangella</taxon>
    </lineage>
</organism>
<reference evidence="3" key="1">
    <citation type="submission" date="2023-07" db="EMBL/GenBank/DDBJ databases">
        <title>Novel species in the genus Lipingzhangella isolated from Sambhar Salt Lake.</title>
        <authorList>
            <person name="Jiya N."/>
            <person name="Kajale S."/>
            <person name="Sharma A."/>
        </authorList>
    </citation>
    <scope>NUCLEOTIDE SEQUENCE [LARGE SCALE GENOMIC DNA]</scope>
    <source>
        <strain evidence="3">LS1_29</strain>
    </source>
</reference>
<dbReference type="Proteomes" id="UP001250214">
    <property type="component" value="Unassembled WGS sequence"/>
</dbReference>